<comment type="caution">
    <text evidence="1">The sequence shown here is derived from an EMBL/GenBank/DDBJ whole genome shotgun (WGS) entry which is preliminary data.</text>
</comment>
<proteinExistence type="predicted"/>
<reference evidence="1 2" key="1">
    <citation type="submission" date="2019-07" db="EMBL/GenBank/DDBJ databases">
        <title>R&amp;d 2014.</title>
        <authorList>
            <person name="Klenk H.-P."/>
        </authorList>
    </citation>
    <scope>NUCLEOTIDE SEQUENCE [LARGE SCALE GENOMIC DNA]</scope>
    <source>
        <strain evidence="1 2">DSM 43868</strain>
    </source>
</reference>
<dbReference type="AlphaFoldDB" id="A0A562IBL2"/>
<gene>
    <name evidence="1" type="ORF">JD77_03294</name>
</gene>
<name>A0A562IBL2_MICOL</name>
<organism evidence="1 2">
    <name type="scientific">Micromonospora olivasterospora</name>
    <dbReference type="NCBI Taxonomy" id="1880"/>
    <lineage>
        <taxon>Bacteria</taxon>
        <taxon>Bacillati</taxon>
        <taxon>Actinomycetota</taxon>
        <taxon>Actinomycetes</taxon>
        <taxon>Micromonosporales</taxon>
        <taxon>Micromonosporaceae</taxon>
        <taxon>Micromonospora</taxon>
    </lineage>
</organism>
<evidence type="ECO:0000313" key="2">
    <source>
        <dbReference type="Proteomes" id="UP000319825"/>
    </source>
</evidence>
<dbReference type="Proteomes" id="UP000319825">
    <property type="component" value="Unassembled WGS sequence"/>
</dbReference>
<protein>
    <submittedName>
        <fullName evidence="1">Uncharacterized protein</fullName>
    </submittedName>
</protein>
<sequence length="68" mass="7790">MSRPVRGSGARPAPPHSFRTAAYCSDSTYGWGVWKWGPRLPAGTNRWSYAYCDSDLYWLVDAYVEKRD</sequence>
<keyword evidence="2" id="KW-1185">Reference proteome</keyword>
<accession>A0A562IBL2</accession>
<evidence type="ECO:0000313" key="1">
    <source>
        <dbReference type="EMBL" id="TWH68302.1"/>
    </source>
</evidence>
<dbReference type="EMBL" id="VLKE01000001">
    <property type="protein sequence ID" value="TWH68302.1"/>
    <property type="molecule type" value="Genomic_DNA"/>
</dbReference>